<reference evidence="3" key="1">
    <citation type="submission" date="2019-10" db="EMBL/GenBank/DDBJ databases">
        <title>Lacipirellula parvula gen. nov., sp. nov., representing a lineage of planctomycetes widespread in freshwater anoxic habitats, and description of the family Lacipirellulaceae.</title>
        <authorList>
            <person name="Dedysh S.N."/>
            <person name="Kulichevskaya I.S."/>
            <person name="Beletsky A.V."/>
            <person name="Rakitin A.L."/>
            <person name="Mardanov A.V."/>
            <person name="Ivanova A.A."/>
            <person name="Saltykova V.X."/>
            <person name="Rijpstra W.I.C."/>
            <person name="Sinninghe Damste J.S."/>
            <person name="Ravin N.V."/>
        </authorList>
    </citation>
    <scope>NUCLEOTIDE SEQUENCE [LARGE SCALE GENOMIC DNA]</scope>
    <source>
        <strain evidence="3">PX69</strain>
    </source>
</reference>
<dbReference type="RefSeq" id="WP_152099019.1">
    <property type="nucleotide sequence ID" value="NZ_AP021861.1"/>
</dbReference>
<protein>
    <recommendedName>
        <fullName evidence="4">DUF1643 domain-containing protein</fullName>
    </recommendedName>
</protein>
<accession>A0A5K7X9H5</accession>
<dbReference type="InterPro" id="IPR012441">
    <property type="entry name" value="DUF1643"/>
</dbReference>
<gene>
    <name evidence="2" type="ORF">PLANPX_2800</name>
</gene>
<evidence type="ECO:0000256" key="1">
    <source>
        <dbReference type="SAM" id="MobiDB-lite"/>
    </source>
</evidence>
<evidence type="ECO:0008006" key="4">
    <source>
        <dbReference type="Google" id="ProtNLM"/>
    </source>
</evidence>
<keyword evidence="3" id="KW-1185">Reference proteome</keyword>
<name>A0A5K7X9H5_9BACT</name>
<dbReference type="KEGG" id="lpav:PLANPX_2800"/>
<dbReference type="EMBL" id="AP021861">
    <property type="protein sequence ID" value="BBO33188.1"/>
    <property type="molecule type" value="Genomic_DNA"/>
</dbReference>
<proteinExistence type="predicted"/>
<evidence type="ECO:0000313" key="2">
    <source>
        <dbReference type="EMBL" id="BBO33188.1"/>
    </source>
</evidence>
<evidence type="ECO:0000313" key="3">
    <source>
        <dbReference type="Proteomes" id="UP000326837"/>
    </source>
</evidence>
<dbReference type="AlphaFoldDB" id="A0A5K7X9H5"/>
<sequence length="200" mass="22060">MTPKPCVGKMSASITPERANRMKPAPPAHDPGGKVRPAWPADSTVTARFSDCQRYRYQLREIWNPAQPLVLWLLMNPSVACIDYADPTLRKTGKFARAWGFGGQLVGNVHAYRATDKNRLLEVDDPVGPDNDRLILAMAAEAKTVVLAYGQPPKALRQRGQDLAALLRHHPGLSYLRLAKDGTPVHPLYLPETLVPTSAH</sequence>
<feature type="region of interest" description="Disordered" evidence="1">
    <location>
        <begin position="1"/>
        <end position="39"/>
    </location>
</feature>
<organism evidence="2 3">
    <name type="scientific">Lacipirellula parvula</name>
    <dbReference type="NCBI Taxonomy" id="2650471"/>
    <lineage>
        <taxon>Bacteria</taxon>
        <taxon>Pseudomonadati</taxon>
        <taxon>Planctomycetota</taxon>
        <taxon>Planctomycetia</taxon>
        <taxon>Pirellulales</taxon>
        <taxon>Lacipirellulaceae</taxon>
        <taxon>Lacipirellula</taxon>
    </lineage>
</organism>
<dbReference type="Pfam" id="PF07799">
    <property type="entry name" value="DUF1643"/>
    <property type="match status" value="1"/>
</dbReference>
<dbReference type="Proteomes" id="UP000326837">
    <property type="component" value="Chromosome"/>
</dbReference>